<organism evidence="1 2">
    <name type="scientific">[Candida] arabinofermentans NRRL YB-2248</name>
    <dbReference type="NCBI Taxonomy" id="983967"/>
    <lineage>
        <taxon>Eukaryota</taxon>
        <taxon>Fungi</taxon>
        <taxon>Dikarya</taxon>
        <taxon>Ascomycota</taxon>
        <taxon>Saccharomycotina</taxon>
        <taxon>Pichiomycetes</taxon>
        <taxon>Pichiales</taxon>
        <taxon>Pichiaceae</taxon>
        <taxon>Ogataea</taxon>
        <taxon>Ogataea/Candida clade</taxon>
    </lineage>
</organism>
<dbReference type="AlphaFoldDB" id="A0A1E4SVY7"/>
<dbReference type="EMBL" id="KV453862">
    <property type="protein sequence ID" value="ODV83661.1"/>
    <property type="molecule type" value="Genomic_DNA"/>
</dbReference>
<dbReference type="Proteomes" id="UP000094801">
    <property type="component" value="Unassembled WGS sequence"/>
</dbReference>
<keyword evidence="2" id="KW-1185">Reference proteome</keyword>
<gene>
    <name evidence="1" type="ORF">CANARDRAFT_9480</name>
</gene>
<reference evidence="2" key="1">
    <citation type="submission" date="2016-04" db="EMBL/GenBank/DDBJ databases">
        <title>Comparative genomics of biotechnologically important yeasts.</title>
        <authorList>
            <consortium name="DOE Joint Genome Institute"/>
            <person name="Riley R."/>
            <person name="Haridas S."/>
            <person name="Wolfe K.H."/>
            <person name="Lopes M.R."/>
            <person name="Hittinger C.T."/>
            <person name="Goker M."/>
            <person name="Salamov A."/>
            <person name="Wisecaver J."/>
            <person name="Long T.M."/>
            <person name="Aerts A.L."/>
            <person name="Barry K."/>
            <person name="Choi C."/>
            <person name="Clum A."/>
            <person name="Coughlan A.Y."/>
            <person name="Deshpande S."/>
            <person name="Douglass A.P."/>
            <person name="Hanson S.J."/>
            <person name="Klenk H.-P."/>
            <person name="Labutti K."/>
            <person name="Lapidus A."/>
            <person name="Lindquist E."/>
            <person name="Lipzen A."/>
            <person name="Meier-Kolthoff J.P."/>
            <person name="Ohm R.A."/>
            <person name="Otillar R.P."/>
            <person name="Pangilinan J."/>
            <person name="Peng Y."/>
            <person name="Rokas A."/>
            <person name="Rosa C.A."/>
            <person name="Scheuner C."/>
            <person name="Sibirny A.A."/>
            <person name="Slot J.C."/>
            <person name="Stielow J.B."/>
            <person name="Sun H."/>
            <person name="Kurtzman C.P."/>
            <person name="Blackwell M."/>
            <person name="Grigoriev I.V."/>
            <person name="Jeffries T.W."/>
        </authorList>
    </citation>
    <scope>NUCLEOTIDE SEQUENCE [LARGE SCALE GENOMIC DNA]</scope>
    <source>
        <strain evidence="2">NRRL YB-2248</strain>
    </source>
</reference>
<protein>
    <submittedName>
        <fullName evidence="1">Uncharacterized protein</fullName>
    </submittedName>
</protein>
<name>A0A1E4SVY7_9ASCO</name>
<proteinExistence type="predicted"/>
<accession>A0A1E4SVY7</accession>
<dbReference type="OrthoDB" id="5358702at2759"/>
<evidence type="ECO:0000313" key="2">
    <source>
        <dbReference type="Proteomes" id="UP000094801"/>
    </source>
</evidence>
<evidence type="ECO:0000313" key="1">
    <source>
        <dbReference type="EMBL" id="ODV83661.1"/>
    </source>
</evidence>
<sequence>MSRIPLTEELIGILTDSHALTNLQLVHINETTNDETDPIEELFKNHNFPTDFNSKLKKNEILITKQTLIKIFLECRTNINQNRVLDLNEEYLTTMGTLLVTPEDHTIISRNEDVFLKMIDQKSDNSTILLNNHLRTLAGFLDSNIARTNKSSNLWLYFQKTLIRSISKNMKNNIDVIVKLLDWSTDVLLESIRNHPRNYYALQTLKFVICIMYSNLLQLSSTNDDDALVRQKQLLVTTFEKLLEFMRRWNVNDPSIWGILGLLFDSWSVSGYVYGTIDRISHGVLLLKFSYSSPECDRYTLIKKWLTVGNGVATFYGWESLLKLAEYNGSREMLLKEFEASFTKFEIDHCCRIDIECDSMIVDGSEVNLQEDLILLEEFRLNLIKKKLVTRKLPIF</sequence>